<organism evidence="1 2">
    <name type="scientific">Portunus trituberculatus</name>
    <name type="common">Swimming crab</name>
    <name type="synonym">Neptunus trituberculatus</name>
    <dbReference type="NCBI Taxonomy" id="210409"/>
    <lineage>
        <taxon>Eukaryota</taxon>
        <taxon>Metazoa</taxon>
        <taxon>Ecdysozoa</taxon>
        <taxon>Arthropoda</taxon>
        <taxon>Crustacea</taxon>
        <taxon>Multicrustacea</taxon>
        <taxon>Malacostraca</taxon>
        <taxon>Eumalacostraca</taxon>
        <taxon>Eucarida</taxon>
        <taxon>Decapoda</taxon>
        <taxon>Pleocyemata</taxon>
        <taxon>Brachyura</taxon>
        <taxon>Eubrachyura</taxon>
        <taxon>Portunoidea</taxon>
        <taxon>Portunidae</taxon>
        <taxon>Portuninae</taxon>
        <taxon>Portunus</taxon>
    </lineage>
</organism>
<protein>
    <submittedName>
        <fullName evidence="1">Uncharacterized protein</fullName>
    </submittedName>
</protein>
<dbReference type="EMBL" id="VSRR010042870">
    <property type="protein sequence ID" value="MPC76217.1"/>
    <property type="molecule type" value="Genomic_DNA"/>
</dbReference>
<reference evidence="1 2" key="1">
    <citation type="submission" date="2019-05" db="EMBL/GenBank/DDBJ databases">
        <title>Another draft genome of Portunus trituberculatus and its Hox gene families provides insights of decapod evolution.</title>
        <authorList>
            <person name="Jeong J.-H."/>
            <person name="Song I."/>
            <person name="Kim S."/>
            <person name="Choi T."/>
            <person name="Kim D."/>
            <person name="Ryu S."/>
            <person name="Kim W."/>
        </authorList>
    </citation>
    <scope>NUCLEOTIDE SEQUENCE [LARGE SCALE GENOMIC DNA]</scope>
    <source>
        <tissue evidence="1">Muscle</tissue>
    </source>
</reference>
<dbReference type="AlphaFoldDB" id="A0A5B7I3Z3"/>
<keyword evidence="2" id="KW-1185">Reference proteome</keyword>
<evidence type="ECO:0000313" key="2">
    <source>
        <dbReference type="Proteomes" id="UP000324222"/>
    </source>
</evidence>
<comment type="caution">
    <text evidence="1">The sequence shown here is derived from an EMBL/GenBank/DDBJ whole genome shotgun (WGS) entry which is preliminary data.</text>
</comment>
<gene>
    <name evidence="1" type="ORF">E2C01_070624</name>
</gene>
<dbReference type="Proteomes" id="UP000324222">
    <property type="component" value="Unassembled WGS sequence"/>
</dbReference>
<accession>A0A5B7I3Z3</accession>
<evidence type="ECO:0000313" key="1">
    <source>
        <dbReference type="EMBL" id="MPC76217.1"/>
    </source>
</evidence>
<proteinExistence type="predicted"/>
<sequence>MIVGYEIGTAFDVDDANGLAVTEVLAKDIRAYLHMVPDYKKISEPQVHHLKESHLEDHKALKLQTVFKL</sequence>
<name>A0A5B7I3Z3_PORTR</name>